<accession>A0A1X7DSS2</accession>
<protein>
    <submittedName>
        <fullName evidence="3">Phage integrase family protein</fullName>
    </submittedName>
</protein>
<dbReference type="GO" id="GO:0006310">
    <property type="term" value="P:DNA recombination"/>
    <property type="evidence" value="ECO:0007669"/>
    <property type="project" value="UniProtKB-KW"/>
</dbReference>
<dbReference type="GO" id="GO:0003677">
    <property type="term" value="F:DNA binding"/>
    <property type="evidence" value="ECO:0007669"/>
    <property type="project" value="InterPro"/>
</dbReference>
<reference evidence="4" key="1">
    <citation type="submission" date="2017-04" db="EMBL/GenBank/DDBJ databases">
        <authorList>
            <person name="Varghese N."/>
            <person name="Submissions S."/>
        </authorList>
    </citation>
    <scope>NUCLEOTIDE SEQUENCE [LARGE SCALE GENOMIC DNA]</scope>
    <source>
        <strain evidence="4">K3S</strain>
    </source>
</reference>
<evidence type="ECO:0000256" key="1">
    <source>
        <dbReference type="ARBA" id="ARBA00023172"/>
    </source>
</evidence>
<evidence type="ECO:0000313" key="3">
    <source>
        <dbReference type="EMBL" id="SMF20772.1"/>
    </source>
</evidence>
<organism evidence="3 4">
    <name type="scientific">Desulfovibrio gilichinskyi</name>
    <dbReference type="NCBI Taxonomy" id="1519643"/>
    <lineage>
        <taxon>Bacteria</taxon>
        <taxon>Pseudomonadati</taxon>
        <taxon>Thermodesulfobacteriota</taxon>
        <taxon>Desulfovibrionia</taxon>
        <taxon>Desulfovibrionales</taxon>
        <taxon>Desulfovibrionaceae</taxon>
        <taxon>Desulfovibrio</taxon>
    </lineage>
</organism>
<dbReference type="CDD" id="cd00397">
    <property type="entry name" value="DNA_BRE_C"/>
    <property type="match status" value="1"/>
</dbReference>
<dbReference type="RefSeq" id="WP_085102269.1">
    <property type="nucleotide sequence ID" value="NZ_FWZU01000003.1"/>
</dbReference>
<dbReference type="GO" id="GO:0015074">
    <property type="term" value="P:DNA integration"/>
    <property type="evidence" value="ECO:0007669"/>
    <property type="project" value="InterPro"/>
</dbReference>
<dbReference type="InterPro" id="IPR002104">
    <property type="entry name" value="Integrase_catalytic"/>
</dbReference>
<dbReference type="Pfam" id="PF00589">
    <property type="entry name" value="Phage_integrase"/>
    <property type="match status" value="1"/>
</dbReference>
<keyword evidence="4" id="KW-1185">Reference proteome</keyword>
<keyword evidence="1" id="KW-0233">DNA recombination</keyword>
<evidence type="ECO:0000259" key="2">
    <source>
        <dbReference type="PROSITE" id="PS51898"/>
    </source>
</evidence>
<dbReference type="Gene3D" id="1.10.443.10">
    <property type="entry name" value="Intergrase catalytic core"/>
    <property type="match status" value="1"/>
</dbReference>
<proteinExistence type="predicted"/>
<dbReference type="STRING" id="1519643.SAMN06295933_2293"/>
<dbReference type="InterPro" id="IPR013762">
    <property type="entry name" value="Integrase-like_cat_sf"/>
</dbReference>
<dbReference type="EMBL" id="FWZU01000003">
    <property type="protein sequence ID" value="SMF20772.1"/>
    <property type="molecule type" value="Genomic_DNA"/>
</dbReference>
<sequence length="409" mass="47669">MSFKPESNRFFVHKAVFSTGERFPVVLNRKTSQPVMLATRYIIDERRETRQSSTLDRDVRVLCWFYEWCSFVGIDLEQRLRSGNGFVSKEIQGVARWLRSGRHKKLIGSIGKLDDQIDYKGPILQPQTFNSYLAIIESFLVWATYEFVPKANLDTEIDKNIQAAKRRINRIFKSYKAIGSVEQAKRYGLTRVELDLLRDLICPRSKQNPFRIQNQFRNQLILETMLSTGVRAGELLKLRVQDIPRGPKQTLSIVRQPDDLADPRKYEPSVKTRSREIPIPRTLAVKLAKYVQSTRGKCEHQYLFTSSRQNYPLSKAGLSNIFSVLHKYFQDYRQSFHPHLLRHTFNDLLMERAKEIGMDDDVRGKVQNYLNGWAEGSFQGEAYTRRFVESEALQIVGEFQNKIWDDNNG</sequence>
<dbReference type="PANTHER" id="PTHR30349">
    <property type="entry name" value="PHAGE INTEGRASE-RELATED"/>
    <property type="match status" value="1"/>
</dbReference>
<dbReference type="SUPFAM" id="SSF56349">
    <property type="entry name" value="DNA breaking-rejoining enzymes"/>
    <property type="match status" value="1"/>
</dbReference>
<dbReference type="PANTHER" id="PTHR30349:SF64">
    <property type="entry name" value="PROPHAGE INTEGRASE INTD-RELATED"/>
    <property type="match status" value="1"/>
</dbReference>
<dbReference type="InterPro" id="IPR011010">
    <property type="entry name" value="DNA_brk_join_enz"/>
</dbReference>
<dbReference type="InterPro" id="IPR050090">
    <property type="entry name" value="Tyrosine_recombinase_XerCD"/>
</dbReference>
<feature type="domain" description="Tyr recombinase" evidence="2">
    <location>
        <begin position="184"/>
        <end position="397"/>
    </location>
</feature>
<name>A0A1X7DSS2_9BACT</name>
<gene>
    <name evidence="3" type="ORF">SAMN06295933_2293</name>
</gene>
<evidence type="ECO:0000313" key="4">
    <source>
        <dbReference type="Proteomes" id="UP000192906"/>
    </source>
</evidence>
<dbReference type="Proteomes" id="UP000192906">
    <property type="component" value="Unassembled WGS sequence"/>
</dbReference>
<dbReference type="PROSITE" id="PS51898">
    <property type="entry name" value="TYR_RECOMBINASE"/>
    <property type="match status" value="1"/>
</dbReference>
<dbReference type="AlphaFoldDB" id="A0A1X7DSS2"/>
<dbReference type="OrthoDB" id="6819422at2"/>